<evidence type="ECO:0000313" key="3">
    <source>
        <dbReference type="Proteomes" id="UP001589890"/>
    </source>
</evidence>
<dbReference type="InterPro" id="IPR001279">
    <property type="entry name" value="Metallo-B-lactamas"/>
</dbReference>
<comment type="caution">
    <text evidence="2">The sequence shown here is derived from an EMBL/GenBank/DDBJ whole genome shotgun (WGS) entry which is preliminary data.</text>
</comment>
<dbReference type="CDD" id="cd07716">
    <property type="entry name" value="RNaseZ_short-form-like_MBL-fold"/>
    <property type="match status" value="1"/>
</dbReference>
<name>A0ABV6QZJ4_9ACTN</name>
<proteinExistence type="predicted"/>
<dbReference type="InterPro" id="IPR036866">
    <property type="entry name" value="RibonucZ/Hydroxyglut_hydro"/>
</dbReference>
<reference evidence="2 3" key="1">
    <citation type="submission" date="2024-09" db="EMBL/GenBank/DDBJ databases">
        <authorList>
            <person name="Sun Q."/>
            <person name="Mori K."/>
        </authorList>
    </citation>
    <scope>NUCLEOTIDE SEQUENCE [LARGE SCALE GENOMIC DNA]</scope>
    <source>
        <strain evidence="2 3">CGMCC 1.15906</strain>
    </source>
</reference>
<protein>
    <submittedName>
        <fullName evidence="2">MBL fold metallo-hydrolase</fullName>
    </submittedName>
</protein>
<dbReference type="Pfam" id="PF12706">
    <property type="entry name" value="Lactamase_B_2"/>
    <property type="match status" value="1"/>
</dbReference>
<organism evidence="2 3">
    <name type="scientific">Kribbella deserti</name>
    <dbReference type="NCBI Taxonomy" id="1926257"/>
    <lineage>
        <taxon>Bacteria</taxon>
        <taxon>Bacillati</taxon>
        <taxon>Actinomycetota</taxon>
        <taxon>Actinomycetes</taxon>
        <taxon>Propionibacteriales</taxon>
        <taxon>Kribbellaceae</taxon>
        <taxon>Kribbella</taxon>
    </lineage>
</organism>
<evidence type="ECO:0000313" key="2">
    <source>
        <dbReference type="EMBL" id="MFC0629451.1"/>
    </source>
</evidence>
<dbReference type="EMBL" id="JBHLTC010000057">
    <property type="protein sequence ID" value="MFC0629451.1"/>
    <property type="molecule type" value="Genomic_DNA"/>
</dbReference>
<dbReference type="SUPFAM" id="SSF56281">
    <property type="entry name" value="Metallo-hydrolase/oxidoreductase"/>
    <property type="match status" value="1"/>
</dbReference>
<dbReference type="RefSeq" id="WP_380057561.1">
    <property type="nucleotide sequence ID" value="NZ_JBHLTC010000057.1"/>
</dbReference>
<keyword evidence="3" id="KW-1185">Reference proteome</keyword>
<feature type="domain" description="Metallo-beta-lactamase" evidence="1">
    <location>
        <begin position="32"/>
        <end position="211"/>
    </location>
</feature>
<dbReference type="PANTHER" id="PTHR46018">
    <property type="entry name" value="ZINC PHOSPHODIESTERASE ELAC PROTEIN 1"/>
    <property type="match status" value="1"/>
</dbReference>
<sequence length="244" mass="25944">MFTLTVLGTAAPYPQPDRPCSGYLLRTENAKVWVDAGPGSMMNLLRHTRLEELDAIWLSHLHADHTLDLVNAYYALSFGLLPKVAPIPVYAPAGMGDRIGGWFLQPGVADEVLELQDLSDGHEVRINDLSLLSKPVKHGTEAYGLRATANGRTLVYSGDCAPSPGLDVLAAGADVLLCEADVDQPSEVHHTPEDAGELARRAGVGRLVVTHVGPALDRVAATKRAAVVFGGPTLTAVENESLTV</sequence>
<dbReference type="Gene3D" id="3.60.15.10">
    <property type="entry name" value="Ribonuclease Z/Hydroxyacylglutathione hydrolase-like"/>
    <property type="match status" value="1"/>
</dbReference>
<dbReference type="PANTHER" id="PTHR46018:SF4">
    <property type="entry name" value="METALLO-HYDROLASE YHFI-RELATED"/>
    <property type="match status" value="1"/>
</dbReference>
<dbReference type="Proteomes" id="UP001589890">
    <property type="component" value="Unassembled WGS sequence"/>
</dbReference>
<accession>A0ABV6QZJ4</accession>
<gene>
    <name evidence="2" type="ORF">ACFFGN_35630</name>
</gene>
<evidence type="ECO:0000259" key="1">
    <source>
        <dbReference type="Pfam" id="PF12706"/>
    </source>
</evidence>